<dbReference type="AlphaFoldDB" id="B7KIQ1"/>
<accession>B7KIQ1</accession>
<dbReference type="SUPFAM" id="SSF52540">
    <property type="entry name" value="P-loop containing nucleoside triphosphate hydrolases"/>
    <property type="match status" value="1"/>
</dbReference>
<name>B7KIQ1_GLOC7</name>
<dbReference type="eggNOG" id="COG4424">
    <property type="taxonomic scope" value="Bacteria"/>
</dbReference>
<sequence>MNKHFIYTGSRSGSNYLVNLLNAHPQITNYGEVMGEWTVPYKLHSRIGLGGKSMLDYLNFIYTNPLFFYAAQFYAVNERVWKGKPLNFKHWNQIKTLGIKDFHMHFCNEKKYLWSFFKDHDEILIINLYRKNLLNKFISLKMLSVTHVVRRDEATKTENTQKKELVTIKLNIEEVLQVLEQGQALLQERMDNLKQIPEHRVFHLSYEDLFESASSQEYYRDELFKFLGVDLVKVKSSHKKVLTQKLPEIIENYDELYQALINSKFAQYLA</sequence>
<dbReference type="HOGENOM" id="CLU_1029413_0_0_3"/>
<dbReference type="Proteomes" id="UP000002384">
    <property type="component" value="Chromosome"/>
</dbReference>
<dbReference type="STRING" id="65393.PCC7424_1003"/>
<dbReference type="OrthoDB" id="7857741at2"/>
<dbReference type="InterPro" id="IPR027417">
    <property type="entry name" value="P-loop_NTPase"/>
</dbReference>
<protein>
    <recommendedName>
        <fullName evidence="3">Sulfotransferase</fullName>
    </recommendedName>
</protein>
<dbReference type="RefSeq" id="WP_012598404.1">
    <property type="nucleotide sequence ID" value="NC_011729.1"/>
</dbReference>
<keyword evidence="2" id="KW-1185">Reference proteome</keyword>
<organism evidence="1 2">
    <name type="scientific">Gloeothece citriformis (strain PCC 7424)</name>
    <name type="common">Cyanothece sp. (strain PCC 7424)</name>
    <dbReference type="NCBI Taxonomy" id="65393"/>
    <lineage>
        <taxon>Bacteria</taxon>
        <taxon>Bacillati</taxon>
        <taxon>Cyanobacteriota</taxon>
        <taxon>Cyanophyceae</taxon>
        <taxon>Oscillatoriophycideae</taxon>
        <taxon>Chroococcales</taxon>
        <taxon>Aphanothecaceae</taxon>
        <taxon>Gloeothece</taxon>
        <taxon>Gloeothece citriformis</taxon>
    </lineage>
</organism>
<dbReference type="EMBL" id="CP001291">
    <property type="protein sequence ID" value="ACK69457.1"/>
    <property type="molecule type" value="Genomic_DNA"/>
</dbReference>
<proteinExistence type="predicted"/>
<evidence type="ECO:0000313" key="1">
    <source>
        <dbReference type="EMBL" id="ACK69457.1"/>
    </source>
</evidence>
<gene>
    <name evidence="1" type="ordered locus">PCC7424_1003</name>
</gene>
<dbReference type="Gene3D" id="3.40.50.300">
    <property type="entry name" value="P-loop containing nucleotide triphosphate hydrolases"/>
    <property type="match status" value="1"/>
</dbReference>
<dbReference type="KEGG" id="cyc:PCC7424_1003"/>
<reference evidence="2" key="1">
    <citation type="journal article" date="2011" name="MBio">
        <title>Novel metabolic attributes of the genus Cyanothece, comprising a group of unicellular nitrogen-fixing Cyanobacteria.</title>
        <authorList>
            <person name="Bandyopadhyay A."/>
            <person name="Elvitigala T."/>
            <person name="Welsh E."/>
            <person name="Stockel J."/>
            <person name="Liberton M."/>
            <person name="Min H."/>
            <person name="Sherman L.A."/>
            <person name="Pakrasi H.B."/>
        </authorList>
    </citation>
    <scope>NUCLEOTIDE SEQUENCE [LARGE SCALE GENOMIC DNA]</scope>
    <source>
        <strain evidence="2">PCC 7424</strain>
    </source>
</reference>
<evidence type="ECO:0000313" key="2">
    <source>
        <dbReference type="Proteomes" id="UP000002384"/>
    </source>
</evidence>
<evidence type="ECO:0008006" key="3">
    <source>
        <dbReference type="Google" id="ProtNLM"/>
    </source>
</evidence>